<feature type="domain" description="Cytochrome b561" evidence="13">
    <location>
        <begin position="1"/>
        <end position="213"/>
    </location>
</feature>
<keyword evidence="6" id="KW-0479">Metal-binding</keyword>
<sequence>SIATNAVNCILLIFVIIWVYQAGGFAKSATEPHAALMVTAMILFGSIASTAFRFAISCRLKTVKYIHAGIHSLAFILGSYGIWIKFDEKSKVKPNPKPHFGSLHSWYGLTVIIVYLLQARKRLIGGGLVFLLPQTPWPLRIGAKPYHKAVGVGIYNLAGIAALTGILLTITYRFPATILKPVAGYSPASVENVATMIPVLILISCVMTTYLILETRFRRKPPPVFQEPIVFEDVQPGEDNDVTTGEQGESNENKDSGLNVTNDEKV</sequence>
<keyword evidence="8 12" id="KW-1133">Transmembrane helix</keyword>
<keyword evidence="9" id="KW-0408">Iron</keyword>
<feature type="transmembrane region" description="Helical" evidence="12">
    <location>
        <begin position="35"/>
        <end position="56"/>
    </location>
</feature>
<dbReference type="InterPro" id="IPR043205">
    <property type="entry name" value="CYB561/CYBRD1-like"/>
</dbReference>
<dbReference type="SMART" id="SM00665">
    <property type="entry name" value="B561"/>
    <property type="match status" value="1"/>
</dbReference>
<evidence type="ECO:0000256" key="7">
    <source>
        <dbReference type="ARBA" id="ARBA00022982"/>
    </source>
</evidence>
<evidence type="ECO:0000313" key="15">
    <source>
        <dbReference type="Proteomes" id="UP000094527"/>
    </source>
</evidence>
<evidence type="ECO:0000256" key="10">
    <source>
        <dbReference type="ARBA" id="ARBA00023136"/>
    </source>
</evidence>
<dbReference type="InterPro" id="IPR006593">
    <property type="entry name" value="Cyt_b561/ferric_Rdtase_TM"/>
</dbReference>
<comment type="subcellular location">
    <subcellularLocation>
        <location evidence="2">Membrane</location>
        <topology evidence="2">Multi-pass membrane protein</topology>
    </subcellularLocation>
</comment>
<comment type="caution">
    <text evidence="14">The sequence shown here is derived from an EMBL/GenBank/DDBJ whole genome shotgun (WGS) entry which is preliminary data.</text>
</comment>
<feature type="compositionally biased region" description="Polar residues" evidence="11">
    <location>
        <begin position="242"/>
        <end position="266"/>
    </location>
</feature>
<evidence type="ECO:0000256" key="4">
    <source>
        <dbReference type="ARBA" id="ARBA00022617"/>
    </source>
</evidence>
<evidence type="ECO:0000256" key="9">
    <source>
        <dbReference type="ARBA" id="ARBA00023004"/>
    </source>
</evidence>
<proteinExistence type="predicted"/>
<feature type="transmembrane region" description="Helical" evidence="12">
    <location>
        <begin position="153"/>
        <end position="174"/>
    </location>
</feature>
<dbReference type="PROSITE" id="PS50939">
    <property type="entry name" value="CYTOCHROME_B561"/>
    <property type="match status" value="1"/>
</dbReference>
<evidence type="ECO:0000256" key="5">
    <source>
        <dbReference type="ARBA" id="ARBA00022692"/>
    </source>
</evidence>
<feature type="region of interest" description="Disordered" evidence="11">
    <location>
        <begin position="231"/>
        <end position="266"/>
    </location>
</feature>
<dbReference type="AlphaFoldDB" id="A0A1D2N4T1"/>
<organism evidence="14 15">
    <name type="scientific">Orchesella cincta</name>
    <name type="common">Springtail</name>
    <name type="synonym">Podura cincta</name>
    <dbReference type="NCBI Taxonomy" id="48709"/>
    <lineage>
        <taxon>Eukaryota</taxon>
        <taxon>Metazoa</taxon>
        <taxon>Ecdysozoa</taxon>
        <taxon>Arthropoda</taxon>
        <taxon>Hexapoda</taxon>
        <taxon>Collembola</taxon>
        <taxon>Entomobryomorpha</taxon>
        <taxon>Entomobryoidea</taxon>
        <taxon>Orchesellidae</taxon>
        <taxon>Orchesellinae</taxon>
        <taxon>Orchesella</taxon>
    </lineage>
</organism>
<protein>
    <submittedName>
        <fullName evidence="14">Cytochrome b reductase 1</fullName>
    </submittedName>
</protein>
<evidence type="ECO:0000256" key="11">
    <source>
        <dbReference type="SAM" id="MobiDB-lite"/>
    </source>
</evidence>
<feature type="non-terminal residue" evidence="14">
    <location>
        <position position="1"/>
    </location>
</feature>
<feature type="transmembrane region" description="Helical" evidence="12">
    <location>
        <begin position="194"/>
        <end position="213"/>
    </location>
</feature>
<evidence type="ECO:0000256" key="3">
    <source>
        <dbReference type="ARBA" id="ARBA00022448"/>
    </source>
</evidence>
<dbReference type="PANTHER" id="PTHR10106">
    <property type="entry name" value="CYTOCHROME B561-RELATED"/>
    <property type="match status" value="1"/>
</dbReference>
<dbReference type="EMBL" id="LJIJ01000221">
    <property type="protein sequence ID" value="ODN00242.1"/>
    <property type="molecule type" value="Genomic_DNA"/>
</dbReference>
<reference evidence="14 15" key="1">
    <citation type="journal article" date="2016" name="Genome Biol. Evol.">
        <title>Gene Family Evolution Reflects Adaptation to Soil Environmental Stressors in the Genome of the Collembolan Orchesella cincta.</title>
        <authorList>
            <person name="Faddeeva-Vakhrusheva A."/>
            <person name="Derks M.F."/>
            <person name="Anvar S.Y."/>
            <person name="Agamennone V."/>
            <person name="Suring W."/>
            <person name="Smit S."/>
            <person name="van Straalen N.M."/>
            <person name="Roelofs D."/>
        </authorList>
    </citation>
    <scope>NUCLEOTIDE SEQUENCE [LARGE SCALE GENOMIC DNA]</scope>
    <source>
        <tissue evidence="14">Mixed pool</tissue>
    </source>
</reference>
<feature type="transmembrane region" description="Helical" evidence="12">
    <location>
        <begin position="68"/>
        <end position="86"/>
    </location>
</feature>
<evidence type="ECO:0000256" key="1">
    <source>
        <dbReference type="ARBA" id="ARBA00001970"/>
    </source>
</evidence>
<keyword evidence="15" id="KW-1185">Reference proteome</keyword>
<evidence type="ECO:0000256" key="2">
    <source>
        <dbReference type="ARBA" id="ARBA00004141"/>
    </source>
</evidence>
<keyword evidence="5 12" id="KW-0812">Transmembrane</keyword>
<evidence type="ECO:0000313" key="14">
    <source>
        <dbReference type="EMBL" id="ODN00242.1"/>
    </source>
</evidence>
<evidence type="ECO:0000256" key="12">
    <source>
        <dbReference type="SAM" id="Phobius"/>
    </source>
</evidence>
<feature type="transmembrane region" description="Helical" evidence="12">
    <location>
        <begin position="7"/>
        <end position="23"/>
    </location>
</feature>
<keyword evidence="4" id="KW-0349">Heme</keyword>
<dbReference type="OrthoDB" id="907479at2759"/>
<evidence type="ECO:0000256" key="6">
    <source>
        <dbReference type="ARBA" id="ARBA00022723"/>
    </source>
</evidence>
<name>A0A1D2N4T1_ORCCI</name>
<gene>
    <name evidence="14" type="ORF">Ocin01_06437</name>
</gene>
<comment type="cofactor">
    <cofactor evidence="1">
        <name>heme b</name>
        <dbReference type="ChEBI" id="CHEBI:60344"/>
    </cofactor>
</comment>
<feature type="transmembrane region" description="Helical" evidence="12">
    <location>
        <begin position="106"/>
        <end position="132"/>
    </location>
</feature>
<keyword evidence="3" id="KW-0813">Transport</keyword>
<dbReference type="PANTHER" id="PTHR10106:SF0">
    <property type="entry name" value="LD36721P"/>
    <property type="match status" value="1"/>
</dbReference>
<dbReference type="GO" id="GO:0016020">
    <property type="term" value="C:membrane"/>
    <property type="evidence" value="ECO:0007669"/>
    <property type="project" value="UniProtKB-SubCell"/>
</dbReference>
<keyword evidence="10 12" id="KW-0472">Membrane</keyword>
<dbReference type="Gene3D" id="1.20.120.1770">
    <property type="match status" value="1"/>
</dbReference>
<accession>A0A1D2N4T1</accession>
<evidence type="ECO:0000259" key="13">
    <source>
        <dbReference type="PROSITE" id="PS50939"/>
    </source>
</evidence>
<evidence type="ECO:0000256" key="8">
    <source>
        <dbReference type="ARBA" id="ARBA00022989"/>
    </source>
</evidence>
<feature type="non-terminal residue" evidence="14">
    <location>
        <position position="266"/>
    </location>
</feature>
<dbReference type="Proteomes" id="UP000094527">
    <property type="component" value="Unassembled WGS sequence"/>
</dbReference>
<dbReference type="GO" id="GO:0016491">
    <property type="term" value="F:oxidoreductase activity"/>
    <property type="evidence" value="ECO:0007669"/>
    <property type="project" value="InterPro"/>
</dbReference>
<keyword evidence="7" id="KW-0249">Electron transport</keyword>
<dbReference type="GO" id="GO:0046872">
    <property type="term" value="F:metal ion binding"/>
    <property type="evidence" value="ECO:0007669"/>
    <property type="project" value="UniProtKB-KW"/>
</dbReference>
<dbReference type="Pfam" id="PF03188">
    <property type="entry name" value="Cytochrom_B561"/>
    <property type="match status" value="1"/>
</dbReference>